<accession>A0A7R9LU21</accession>
<evidence type="ECO:0000313" key="1">
    <source>
        <dbReference type="EMBL" id="CAD7647872.1"/>
    </source>
</evidence>
<protein>
    <recommendedName>
        <fullName evidence="3">F-box domain-containing protein</fullName>
    </recommendedName>
</protein>
<dbReference type="EMBL" id="CAJPIZ010041360">
    <property type="protein sequence ID" value="CAG2121706.1"/>
    <property type="molecule type" value="Genomic_DNA"/>
</dbReference>
<keyword evidence="2" id="KW-1185">Reference proteome</keyword>
<dbReference type="EMBL" id="OC895935">
    <property type="protein sequence ID" value="CAD7647872.1"/>
    <property type="molecule type" value="Genomic_DNA"/>
</dbReference>
<dbReference type="SUPFAM" id="SSF81383">
    <property type="entry name" value="F-box domain"/>
    <property type="match status" value="1"/>
</dbReference>
<feature type="non-terminal residue" evidence="1">
    <location>
        <position position="174"/>
    </location>
</feature>
<proteinExistence type="predicted"/>
<dbReference type="InterPro" id="IPR036047">
    <property type="entry name" value="F-box-like_dom_sf"/>
</dbReference>
<dbReference type="Proteomes" id="UP000759131">
    <property type="component" value="Unassembled WGS sequence"/>
</dbReference>
<feature type="non-terminal residue" evidence="1">
    <location>
        <position position="1"/>
    </location>
</feature>
<dbReference type="AlphaFoldDB" id="A0A7R9LU21"/>
<name>A0A7R9LU21_9ACAR</name>
<dbReference type="OrthoDB" id="6433763at2759"/>
<evidence type="ECO:0008006" key="3">
    <source>
        <dbReference type="Google" id="ProtNLM"/>
    </source>
</evidence>
<reference evidence="1" key="1">
    <citation type="submission" date="2020-11" db="EMBL/GenBank/DDBJ databases">
        <authorList>
            <person name="Tran Van P."/>
        </authorList>
    </citation>
    <scope>NUCLEOTIDE SEQUENCE</scope>
</reference>
<organism evidence="1">
    <name type="scientific">Medioppia subpectinata</name>
    <dbReference type="NCBI Taxonomy" id="1979941"/>
    <lineage>
        <taxon>Eukaryota</taxon>
        <taxon>Metazoa</taxon>
        <taxon>Ecdysozoa</taxon>
        <taxon>Arthropoda</taxon>
        <taxon>Chelicerata</taxon>
        <taxon>Arachnida</taxon>
        <taxon>Acari</taxon>
        <taxon>Acariformes</taxon>
        <taxon>Sarcoptiformes</taxon>
        <taxon>Oribatida</taxon>
        <taxon>Brachypylina</taxon>
        <taxon>Oppioidea</taxon>
        <taxon>Oppiidae</taxon>
        <taxon>Medioppia</taxon>
    </lineage>
</organism>
<gene>
    <name evidence="1" type="ORF">OSB1V03_LOCUS21652</name>
</gene>
<evidence type="ECO:0000313" key="2">
    <source>
        <dbReference type="Proteomes" id="UP000759131"/>
    </source>
</evidence>
<sequence>PPPQAPPKTWRARRKNYLLNVQRAKYLDELWGDCTFLMKFFTYFMLLERCVLAQVCKTWETLLYSDQRFWKHLMPVILCNELRREKSLPTLPESVGNTRNQTDVTNHMAVDGEDNNNTLVVTTNDKTIEEIKANLYYSIDIRGFDSICMFGASDGDIVDFTARTRPSLLNRLAS</sequence>